<proteinExistence type="predicted"/>
<evidence type="ECO:0000313" key="2">
    <source>
        <dbReference type="EMBL" id="NKE73819.1"/>
    </source>
</evidence>
<evidence type="ECO:0000313" key="3">
    <source>
        <dbReference type="Proteomes" id="UP000534783"/>
    </source>
</evidence>
<dbReference type="Proteomes" id="UP000534783">
    <property type="component" value="Unassembled WGS sequence"/>
</dbReference>
<feature type="region of interest" description="Disordered" evidence="1">
    <location>
        <begin position="1"/>
        <end position="22"/>
    </location>
</feature>
<evidence type="ECO:0000256" key="1">
    <source>
        <dbReference type="SAM" id="MobiDB-lite"/>
    </source>
</evidence>
<keyword evidence="3" id="KW-1185">Reference proteome</keyword>
<name>A0A7X6DVR0_9BACT</name>
<organism evidence="2 3">
    <name type="scientific">Candidatus Manganitrophus noduliformans</name>
    <dbReference type="NCBI Taxonomy" id="2606439"/>
    <lineage>
        <taxon>Bacteria</taxon>
        <taxon>Pseudomonadati</taxon>
        <taxon>Nitrospirota</taxon>
        <taxon>Nitrospiria</taxon>
        <taxon>Candidatus Troglogloeales</taxon>
        <taxon>Candidatus Manganitrophaceae</taxon>
        <taxon>Candidatus Manganitrophus</taxon>
    </lineage>
</organism>
<gene>
    <name evidence="2" type="ORF">MNODULE_24005</name>
</gene>
<dbReference type="EMBL" id="VTOW01000013">
    <property type="protein sequence ID" value="NKE73819.1"/>
    <property type="molecule type" value="Genomic_DNA"/>
</dbReference>
<protein>
    <submittedName>
        <fullName evidence="2">Uncharacterized protein</fullName>
    </submittedName>
</protein>
<dbReference type="AlphaFoldDB" id="A0A7X6DVR0"/>
<accession>A0A7X6DVR0</accession>
<reference evidence="2 3" key="1">
    <citation type="journal article" date="2020" name="Nature">
        <title>Bacterial chemolithoautotrophy via manganese oxidation.</title>
        <authorList>
            <person name="Yu H."/>
            <person name="Leadbetter J.R."/>
        </authorList>
    </citation>
    <scope>NUCLEOTIDE SEQUENCE [LARGE SCALE GENOMIC DNA]</scope>
    <source>
        <strain evidence="2 3">Mn-1</strain>
    </source>
</reference>
<feature type="region of interest" description="Disordered" evidence="1">
    <location>
        <begin position="71"/>
        <end position="98"/>
    </location>
</feature>
<dbReference type="RefSeq" id="WP_168063783.1">
    <property type="nucleotide sequence ID" value="NZ_VTOW01000013.1"/>
</dbReference>
<sequence length="98" mass="10773">MKGSGLLKSNRKSRKTVVPREDTIRSGACPKCQGMMVADWVFTEEGEIAMARCIRCGEMIDSVVLFNRSDSRTVSSSDDDGIKKSRRFSTGPAKIRAA</sequence>
<comment type="caution">
    <text evidence="2">The sequence shown here is derived from an EMBL/GenBank/DDBJ whole genome shotgun (WGS) entry which is preliminary data.</text>
</comment>